<evidence type="ECO:0000313" key="5">
    <source>
        <dbReference type="Proteomes" id="UP000245974"/>
    </source>
</evidence>
<evidence type="ECO:0000256" key="2">
    <source>
        <dbReference type="ARBA" id="ARBA00022679"/>
    </source>
</evidence>
<dbReference type="GO" id="GO:0009307">
    <property type="term" value="P:DNA restriction-modification system"/>
    <property type="evidence" value="ECO:0007669"/>
    <property type="project" value="InterPro"/>
</dbReference>
<dbReference type="Pfam" id="PF02086">
    <property type="entry name" value="MethyltransfD12"/>
    <property type="match status" value="1"/>
</dbReference>
<dbReference type="PANTHER" id="PTHR30481">
    <property type="entry name" value="DNA ADENINE METHYLASE"/>
    <property type="match status" value="1"/>
</dbReference>
<sequence>MKTKPIVPWMGGKRRLVSLLVKKMPEHECYVEVFAGVAALFFIRDQQSKVEVINDLNGELVNLYRVVQHHLEEFVRQFK</sequence>
<dbReference type="InParanoid" id="A0A2U3MVZ0"/>
<evidence type="ECO:0000256" key="1">
    <source>
        <dbReference type="ARBA" id="ARBA00022603"/>
    </source>
</evidence>
<organism evidence="4 5">
    <name type="scientific">Acinetobacter stercoris</name>
    <dbReference type="NCBI Taxonomy" id="2126983"/>
    <lineage>
        <taxon>Bacteria</taxon>
        <taxon>Pseudomonadati</taxon>
        <taxon>Pseudomonadota</taxon>
        <taxon>Gammaproteobacteria</taxon>
        <taxon>Moraxellales</taxon>
        <taxon>Moraxellaceae</taxon>
        <taxon>Acinetobacter</taxon>
    </lineage>
</organism>
<keyword evidence="5" id="KW-1185">Reference proteome</keyword>
<dbReference type="Gene3D" id="3.40.50.150">
    <property type="entry name" value="Vaccinia Virus protein VP39"/>
    <property type="match status" value="1"/>
</dbReference>
<gene>
    <name evidence="4" type="primary">dpnM</name>
    <name evidence="4" type="ORF">KPC_0647</name>
</gene>
<evidence type="ECO:0000313" key="4">
    <source>
        <dbReference type="EMBL" id="SPL69469.1"/>
    </source>
</evidence>
<dbReference type="GO" id="GO:0043565">
    <property type="term" value="F:sequence-specific DNA binding"/>
    <property type="evidence" value="ECO:0007669"/>
    <property type="project" value="TreeGrafter"/>
</dbReference>
<dbReference type="GO" id="GO:0006298">
    <property type="term" value="P:mismatch repair"/>
    <property type="evidence" value="ECO:0007669"/>
    <property type="project" value="TreeGrafter"/>
</dbReference>
<dbReference type="PANTHER" id="PTHR30481:SF4">
    <property type="entry name" value="SITE-SPECIFIC DNA-METHYLTRANSFERASE (ADENINE-SPECIFIC)"/>
    <property type="match status" value="1"/>
</dbReference>
<dbReference type="GO" id="GO:0009007">
    <property type="term" value="F:site-specific DNA-methyltransferase (adenine-specific) activity"/>
    <property type="evidence" value="ECO:0007669"/>
    <property type="project" value="UniProtKB-EC"/>
</dbReference>
<dbReference type="InterPro" id="IPR012327">
    <property type="entry name" value="MeTrfase_D12"/>
</dbReference>
<dbReference type="EMBL" id="OOGT01000018">
    <property type="protein sequence ID" value="SPL69469.1"/>
    <property type="molecule type" value="Genomic_DNA"/>
</dbReference>
<dbReference type="EC" id="2.1.1.72" evidence="4"/>
<name>A0A2U3MVZ0_9GAMM</name>
<protein>
    <submittedName>
        <fullName evidence="4">Modification methylase DpnIIA</fullName>
        <ecNumber evidence="4">2.1.1.72</ecNumber>
    </submittedName>
</protein>
<proteinExistence type="predicted"/>
<dbReference type="PRINTS" id="PR00505">
    <property type="entry name" value="D12N6MTFRASE"/>
</dbReference>
<dbReference type="GO" id="GO:0032259">
    <property type="term" value="P:methylation"/>
    <property type="evidence" value="ECO:0007669"/>
    <property type="project" value="UniProtKB-KW"/>
</dbReference>
<dbReference type="SUPFAM" id="SSF53335">
    <property type="entry name" value="S-adenosyl-L-methionine-dependent methyltransferases"/>
    <property type="match status" value="1"/>
</dbReference>
<keyword evidence="2 4" id="KW-0808">Transferase</keyword>
<dbReference type="Proteomes" id="UP000245974">
    <property type="component" value="Unassembled WGS sequence"/>
</dbReference>
<reference evidence="5" key="1">
    <citation type="submission" date="2018-03" db="EMBL/GenBank/DDBJ databases">
        <authorList>
            <person name="Blom J."/>
        </authorList>
    </citation>
    <scope>NUCLEOTIDE SEQUENCE [LARGE SCALE GENOMIC DNA]</scope>
    <source>
        <strain evidence="5">KPC-SM-21</strain>
    </source>
</reference>
<dbReference type="InterPro" id="IPR029063">
    <property type="entry name" value="SAM-dependent_MTases_sf"/>
</dbReference>
<dbReference type="AlphaFoldDB" id="A0A2U3MVZ0"/>
<keyword evidence="1 4" id="KW-0489">Methyltransferase</keyword>
<evidence type="ECO:0000256" key="3">
    <source>
        <dbReference type="ARBA" id="ARBA00022691"/>
    </source>
</evidence>
<accession>A0A2U3MVZ0</accession>
<dbReference type="GO" id="GO:1904047">
    <property type="term" value="F:S-adenosyl-L-methionine binding"/>
    <property type="evidence" value="ECO:0007669"/>
    <property type="project" value="TreeGrafter"/>
</dbReference>
<keyword evidence="3" id="KW-0949">S-adenosyl-L-methionine</keyword>